<dbReference type="PANTHER" id="PTHR34478:SF2">
    <property type="entry name" value="MEMBRANE PROTEIN"/>
    <property type="match status" value="1"/>
</dbReference>
<protein>
    <recommendedName>
        <fullName evidence="9">LemA family protein</fullName>
    </recommendedName>
</protein>
<evidence type="ECO:0000256" key="6">
    <source>
        <dbReference type="SAM" id="Phobius"/>
    </source>
</evidence>
<dbReference type="Pfam" id="PF04011">
    <property type="entry name" value="LemA"/>
    <property type="match status" value="1"/>
</dbReference>
<keyword evidence="3 6" id="KW-0812">Transmembrane</keyword>
<comment type="similarity">
    <text evidence="2">Belongs to the LemA family.</text>
</comment>
<dbReference type="AlphaFoldDB" id="A0A147K142"/>
<dbReference type="STRING" id="1776334.APZ16_02025"/>
<dbReference type="Gene3D" id="1.20.1440.20">
    <property type="entry name" value="LemA-like domain"/>
    <property type="match status" value="1"/>
</dbReference>
<dbReference type="PANTHER" id="PTHR34478">
    <property type="entry name" value="PROTEIN LEMA"/>
    <property type="match status" value="1"/>
</dbReference>
<dbReference type="Proteomes" id="UP000074294">
    <property type="component" value="Unassembled WGS sequence"/>
</dbReference>
<dbReference type="EMBL" id="LQMQ01000003">
    <property type="protein sequence ID" value="KUO42583.1"/>
    <property type="molecule type" value="Genomic_DNA"/>
</dbReference>
<evidence type="ECO:0000313" key="8">
    <source>
        <dbReference type="Proteomes" id="UP000074294"/>
    </source>
</evidence>
<dbReference type="InterPro" id="IPR023353">
    <property type="entry name" value="LemA-like_dom_sf"/>
</dbReference>
<feature type="transmembrane region" description="Helical" evidence="6">
    <location>
        <begin position="18"/>
        <end position="39"/>
    </location>
</feature>
<keyword evidence="4 6" id="KW-1133">Transmembrane helix</keyword>
<evidence type="ECO:0000256" key="5">
    <source>
        <dbReference type="ARBA" id="ARBA00023136"/>
    </source>
</evidence>
<evidence type="ECO:0000256" key="2">
    <source>
        <dbReference type="ARBA" id="ARBA00008854"/>
    </source>
</evidence>
<evidence type="ECO:0000256" key="1">
    <source>
        <dbReference type="ARBA" id="ARBA00004167"/>
    </source>
</evidence>
<evidence type="ECO:0000256" key="4">
    <source>
        <dbReference type="ARBA" id="ARBA00022989"/>
    </source>
</evidence>
<sequence>MFKCHEIQRAVGDRVWEWILLIIAVICLLVIVALFFGYYNRIITLSNRIDNAWAQIDVQLKKRADLVPNLVETVKGYMAHEKNAIEMVTKARERMMGAQTVKDKIDAGTELAVAMKTILALAENYPNLKASENFKLLQEQLDGIESKIAYARQFYNDSVLAYNNAITTFPGRWFARRMGRTELKPYFEVTEKERAVPKVTF</sequence>
<dbReference type="SUPFAM" id="SSF140478">
    <property type="entry name" value="LemA-like"/>
    <property type="match status" value="1"/>
</dbReference>
<evidence type="ECO:0000313" key="7">
    <source>
        <dbReference type="EMBL" id="KUO42583.1"/>
    </source>
</evidence>
<accession>A0A147K142</accession>
<dbReference type="GO" id="GO:0016020">
    <property type="term" value="C:membrane"/>
    <property type="evidence" value="ECO:0007669"/>
    <property type="project" value="UniProtKB-SubCell"/>
</dbReference>
<reference evidence="7 8" key="1">
    <citation type="journal article" date="2016" name="Nat. Microbiol.">
        <title>Genomic inference of the metabolism of cosmopolitan subsurface Archaea, Hadesarchaea.</title>
        <authorList>
            <person name="Baker B.J."/>
            <person name="Saw J.H."/>
            <person name="Lind A.E."/>
            <person name="Lazar C.S."/>
            <person name="Hinrichs K.-U."/>
            <person name="Teske A.P."/>
            <person name="Ettema T.J."/>
        </authorList>
    </citation>
    <scope>NUCLEOTIDE SEQUENCE [LARGE SCALE GENOMIC DNA]</scope>
</reference>
<evidence type="ECO:0008006" key="9">
    <source>
        <dbReference type="Google" id="ProtNLM"/>
    </source>
</evidence>
<keyword evidence="5 6" id="KW-0472">Membrane</keyword>
<dbReference type="InterPro" id="IPR007156">
    <property type="entry name" value="MamQ_LemA"/>
</dbReference>
<proteinExistence type="inferred from homology"/>
<evidence type="ECO:0000256" key="3">
    <source>
        <dbReference type="ARBA" id="ARBA00022692"/>
    </source>
</evidence>
<organism evidence="7 8">
    <name type="scientific">Hadarchaeum yellowstonense</name>
    <dbReference type="NCBI Taxonomy" id="1776334"/>
    <lineage>
        <taxon>Archaea</taxon>
        <taxon>Methanobacteriati</taxon>
        <taxon>Candidatus Hadarchaeota</taxon>
        <taxon>Candidatus Hadarchaeia</taxon>
        <taxon>Candidatus Hadarchaeales</taxon>
        <taxon>Candidatus Hadarchaeaceae</taxon>
        <taxon>Candidatus Hadarchaeum</taxon>
    </lineage>
</organism>
<name>A0A147K142_HADYE</name>
<gene>
    <name evidence="7" type="ORF">APZ16_02025</name>
</gene>
<comment type="caution">
    <text evidence="7">The sequence shown here is derived from an EMBL/GenBank/DDBJ whole genome shotgun (WGS) entry which is preliminary data.</text>
</comment>
<comment type="subcellular location">
    <subcellularLocation>
        <location evidence="1">Membrane</location>
        <topology evidence="1">Single-pass membrane protein</topology>
    </subcellularLocation>
</comment>